<gene>
    <name evidence="8" type="ORF">INT44_007901</name>
</gene>
<comment type="caution">
    <text evidence="8">The sequence shown here is derived from an EMBL/GenBank/DDBJ whole genome shotgun (WGS) entry which is preliminary data.</text>
</comment>
<dbReference type="AlphaFoldDB" id="A0A8H7PPE2"/>
<feature type="compositionally biased region" description="Basic and acidic residues" evidence="6">
    <location>
        <begin position="294"/>
        <end position="339"/>
    </location>
</feature>
<accession>A0A8H7PPE2</accession>
<dbReference type="CDD" id="cd01926">
    <property type="entry name" value="cyclophilin_ABH_like"/>
    <property type="match status" value="1"/>
</dbReference>
<comment type="function">
    <text evidence="2">PPIases accelerate the folding of proteins. It catalyzes the cis-trans isomerization of proline imidic peptide bonds in oligopeptides.</text>
</comment>
<protein>
    <recommendedName>
        <fullName evidence="3">peptidylprolyl isomerase</fullName>
        <ecNumber evidence="3">5.2.1.8</ecNumber>
    </recommendedName>
</protein>
<dbReference type="PANTHER" id="PTHR11071:SF561">
    <property type="entry name" value="PEPTIDYL-PROLYL CIS-TRANS ISOMERASE D-RELATED"/>
    <property type="match status" value="1"/>
</dbReference>
<feature type="region of interest" description="Disordered" evidence="6">
    <location>
        <begin position="184"/>
        <end position="369"/>
    </location>
</feature>
<evidence type="ECO:0000313" key="9">
    <source>
        <dbReference type="Proteomes" id="UP000612746"/>
    </source>
</evidence>
<sequence length="369" mass="42364">MPINPRVFFDIDIDGQRLGRIVFELFADEVEQTAENFRALCTGEMGLGKVSSMPLHYRGSIFHRIIKGFMCQGGDFTRRNGSGGESIYGATFPDENFKRKHTTHGLLSMANRGPSTQSSQFFITTRPTPHLDGKHVVFGRVVSGFEVVEAMENQPVDQNNRPLQLVMIANCGELVLQLPPSVKIRQQKKKEIEDASASEDSGDDKDRKRSRSRKESESESDSEEEERRHRKKKKSKKSKKDKKSKKKKRSHRHEDESDVESDSRRSKSTRHREASVELRSESRRSPSRSPARSPAREERDDRRRPSNGISEHRSDDRGDRRREYTPEWERRRSIGDDINSRLSSGEPTVKYKGRGRMKYRGSGGGMRAW</sequence>
<evidence type="ECO:0000256" key="6">
    <source>
        <dbReference type="SAM" id="MobiDB-lite"/>
    </source>
</evidence>
<evidence type="ECO:0000256" key="1">
    <source>
        <dbReference type="ARBA" id="ARBA00000971"/>
    </source>
</evidence>
<dbReference type="InterPro" id="IPR002130">
    <property type="entry name" value="Cyclophilin-type_PPIase_dom"/>
</dbReference>
<dbReference type="GO" id="GO:0006457">
    <property type="term" value="P:protein folding"/>
    <property type="evidence" value="ECO:0007669"/>
    <property type="project" value="InterPro"/>
</dbReference>
<dbReference type="PROSITE" id="PS50072">
    <property type="entry name" value="CSA_PPIASE_2"/>
    <property type="match status" value="1"/>
</dbReference>
<dbReference type="OrthoDB" id="407558at2759"/>
<feature type="compositionally biased region" description="Basic and acidic residues" evidence="6">
    <location>
        <begin position="261"/>
        <end position="284"/>
    </location>
</feature>
<evidence type="ECO:0000259" key="7">
    <source>
        <dbReference type="PROSITE" id="PS50072"/>
    </source>
</evidence>
<dbReference type="GO" id="GO:0003755">
    <property type="term" value="F:peptidyl-prolyl cis-trans isomerase activity"/>
    <property type="evidence" value="ECO:0007669"/>
    <property type="project" value="UniProtKB-KW"/>
</dbReference>
<evidence type="ECO:0000256" key="3">
    <source>
        <dbReference type="ARBA" id="ARBA00013194"/>
    </source>
</evidence>
<dbReference type="Gene3D" id="2.40.100.10">
    <property type="entry name" value="Cyclophilin-like"/>
    <property type="match status" value="1"/>
</dbReference>
<dbReference type="PRINTS" id="PR00153">
    <property type="entry name" value="CSAPPISMRASE"/>
</dbReference>
<dbReference type="InterPro" id="IPR020892">
    <property type="entry name" value="Cyclophilin-type_PPIase_CS"/>
</dbReference>
<feature type="compositionally biased region" description="Acidic residues" evidence="6">
    <location>
        <begin position="194"/>
        <end position="203"/>
    </location>
</feature>
<feature type="compositionally biased region" description="Basic residues" evidence="6">
    <location>
        <begin position="228"/>
        <end position="251"/>
    </location>
</feature>
<evidence type="ECO:0000313" key="8">
    <source>
        <dbReference type="EMBL" id="KAG2177390.1"/>
    </source>
</evidence>
<keyword evidence="4" id="KW-0697">Rotamase</keyword>
<dbReference type="FunFam" id="2.40.100.10:FF:000022">
    <property type="entry name" value="Peptidyl-prolyl cis-trans isomerase CYP95"/>
    <property type="match status" value="1"/>
</dbReference>
<keyword evidence="5" id="KW-0413">Isomerase</keyword>
<evidence type="ECO:0000256" key="5">
    <source>
        <dbReference type="ARBA" id="ARBA00023235"/>
    </source>
</evidence>
<reference evidence="8" key="1">
    <citation type="submission" date="2020-12" db="EMBL/GenBank/DDBJ databases">
        <title>Metabolic potential, ecology and presence of endohyphal bacteria is reflected in genomic diversity of Mucoromycotina.</title>
        <authorList>
            <person name="Muszewska A."/>
            <person name="Okrasinska A."/>
            <person name="Steczkiewicz K."/>
            <person name="Drgas O."/>
            <person name="Orlowska M."/>
            <person name="Perlinska-Lenart U."/>
            <person name="Aleksandrzak-Piekarczyk T."/>
            <person name="Szatraj K."/>
            <person name="Zielenkiewicz U."/>
            <person name="Pilsyk S."/>
            <person name="Malc E."/>
            <person name="Mieczkowski P."/>
            <person name="Kruszewska J.S."/>
            <person name="Biernat P."/>
            <person name="Pawlowska J."/>
        </authorList>
    </citation>
    <scope>NUCLEOTIDE SEQUENCE</scope>
    <source>
        <strain evidence="8">WA0000051536</strain>
    </source>
</reference>
<dbReference type="Proteomes" id="UP000612746">
    <property type="component" value="Unassembled WGS sequence"/>
</dbReference>
<organism evidence="8 9">
    <name type="scientific">Umbelopsis vinacea</name>
    <dbReference type="NCBI Taxonomy" id="44442"/>
    <lineage>
        <taxon>Eukaryota</taxon>
        <taxon>Fungi</taxon>
        <taxon>Fungi incertae sedis</taxon>
        <taxon>Mucoromycota</taxon>
        <taxon>Mucoromycotina</taxon>
        <taxon>Umbelopsidomycetes</taxon>
        <taxon>Umbelopsidales</taxon>
        <taxon>Umbelopsidaceae</taxon>
        <taxon>Umbelopsis</taxon>
    </lineage>
</organism>
<dbReference type="PANTHER" id="PTHR11071">
    <property type="entry name" value="PEPTIDYL-PROLYL CIS-TRANS ISOMERASE"/>
    <property type="match status" value="1"/>
</dbReference>
<evidence type="ECO:0000256" key="2">
    <source>
        <dbReference type="ARBA" id="ARBA00002388"/>
    </source>
</evidence>
<proteinExistence type="predicted"/>
<dbReference type="EC" id="5.2.1.8" evidence="3"/>
<feature type="domain" description="PPIase cyclophilin-type" evidence="7">
    <location>
        <begin position="8"/>
        <end position="173"/>
    </location>
</feature>
<comment type="catalytic activity">
    <reaction evidence="1">
        <text>[protein]-peptidylproline (omega=180) = [protein]-peptidylproline (omega=0)</text>
        <dbReference type="Rhea" id="RHEA:16237"/>
        <dbReference type="Rhea" id="RHEA-COMP:10747"/>
        <dbReference type="Rhea" id="RHEA-COMP:10748"/>
        <dbReference type="ChEBI" id="CHEBI:83833"/>
        <dbReference type="ChEBI" id="CHEBI:83834"/>
        <dbReference type="EC" id="5.2.1.8"/>
    </reaction>
</comment>
<dbReference type="PROSITE" id="PS00170">
    <property type="entry name" value="CSA_PPIASE_1"/>
    <property type="match status" value="1"/>
</dbReference>
<dbReference type="GO" id="GO:0016018">
    <property type="term" value="F:cyclosporin A binding"/>
    <property type="evidence" value="ECO:0007669"/>
    <property type="project" value="TreeGrafter"/>
</dbReference>
<dbReference type="SUPFAM" id="SSF50891">
    <property type="entry name" value="Cyclophilin-like"/>
    <property type="match status" value="1"/>
</dbReference>
<name>A0A8H7PPE2_9FUNG</name>
<dbReference type="GO" id="GO:0005737">
    <property type="term" value="C:cytoplasm"/>
    <property type="evidence" value="ECO:0007669"/>
    <property type="project" value="TreeGrafter"/>
</dbReference>
<evidence type="ECO:0000256" key="4">
    <source>
        <dbReference type="ARBA" id="ARBA00023110"/>
    </source>
</evidence>
<dbReference type="EMBL" id="JAEPRA010000012">
    <property type="protein sequence ID" value="KAG2177390.1"/>
    <property type="molecule type" value="Genomic_DNA"/>
</dbReference>
<dbReference type="InterPro" id="IPR029000">
    <property type="entry name" value="Cyclophilin-like_dom_sf"/>
</dbReference>
<dbReference type="Pfam" id="PF00160">
    <property type="entry name" value="Pro_isomerase"/>
    <property type="match status" value="1"/>
</dbReference>
<keyword evidence="9" id="KW-1185">Reference proteome</keyword>